<reference evidence="5" key="1">
    <citation type="journal article" date="2019" name="Int. J. Syst. Evol. Microbiol.">
        <title>The Global Catalogue of Microorganisms (GCM) 10K type strain sequencing project: providing services to taxonomists for standard genome sequencing and annotation.</title>
        <authorList>
            <consortium name="The Broad Institute Genomics Platform"/>
            <consortium name="The Broad Institute Genome Sequencing Center for Infectious Disease"/>
            <person name="Wu L."/>
            <person name="Ma J."/>
        </authorList>
    </citation>
    <scope>NUCLEOTIDE SEQUENCE [LARGE SCALE GENOMIC DNA]</scope>
    <source>
        <strain evidence="5">JCM 18410</strain>
    </source>
</reference>
<comment type="caution">
    <text evidence="4">The sequence shown here is derived from an EMBL/GenBank/DDBJ whole genome shotgun (WGS) entry which is preliminary data.</text>
</comment>
<organism evidence="4 5">
    <name type="scientific">Streptomyces similanensis</name>
    <dbReference type="NCBI Taxonomy" id="1274988"/>
    <lineage>
        <taxon>Bacteria</taxon>
        <taxon>Bacillati</taxon>
        <taxon>Actinomycetota</taxon>
        <taxon>Actinomycetes</taxon>
        <taxon>Kitasatosporales</taxon>
        <taxon>Streptomycetaceae</taxon>
        <taxon>Streptomyces</taxon>
    </lineage>
</organism>
<feature type="domain" description="FlgD/Vpr Ig-like" evidence="3">
    <location>
        <begin position="705"/>
        <end position="764"/>
    </location>
</feature>
<dbReference type="InterPro" id="IPR013517">
    <property type="entry name" value="FG-GAP"/>
</dbReference>
<evidence type="ECO:0000256" key="1">
    <source>
        <dbReference type="ARBA" id="ARBA00022729"/>
    </source>
</evidence>
<keyword evidence="1 2" id="KW-0732">Signal</keyword>
<dbReference type="Pfam" id="PF13860">
    <property type="entry name" value="FlgD_ig"/>
    <property type="match status" value="1"/>
</dbReference>
<sequence length="1045" mass="106874">MARRTTARCVVAALAVLTVTAGSGSLAVGADAETAVGAKPAQNAQNSRNAVASTAFAAEKVFQADRYTPRADRIHSAGATGYLHFQEGRSGYLWTSYATGATTELGDLPPSAIPSYLGASSDIVADAVSRTGTVVLKDMSTGASTEVTLTHGMYWGAYGGHVLSQAGTDGGSRVLWLYGDGAPAEGTLVEGWPAGIKSNFEVLGGDSGTAVVSYGLANGERHLVLVDLAAAKVTGDVTVPVAPTSVALSADRLVWFRTRYGVGGTAAHVLDRADLSAPETTVLLPGTERGTPSVGIAGRWLVVARSVPPLESDGADKSGEPLMAVPLTGGEAVTVLRHANTSLVAAPDGGLLAVGGADAGHWAVRGISDPGTGAPTATELTAVPAVAARIDRLSLENGTLATDEADSGFLGSSVTTRRIAADGTPDAPAGQTWSLGHRTGPYTTGDGRVVAFTAGANPDGSGSYVQSLSGDAVFYLPSATGSILDVTGRYAVVDGDSPAKQYVGDLGGSSGGEPVVTRPVTAASVWGTRLWTPGSGAGVLTAKDLKTGKTVDTVATDAPCTPSDLQAVGRWIYWACGPTGKAGVWDRTAKKNIAVPGGQALLGDGYLVRQDTAAGALLLTAFAGGAPTTRKIGDLVPGDPSLPGVTWTVDKFGGPVAYVDADHRIHLVPSGVATQPLGVVESEASDQSSQNGPATGPWWQWRGLLSKPAASWTATLTSKTTGATVRTLSGGAVSGDLTARWDERDTKGALVPDGAYTFRLTATPADGSGPAATVTQTVRVTEGAAVRRDFTDGATWAPDGTGDLLALTSSGEVSYRPGDGTGGLGKSMPASGWPSSVTLIPFGDLDGDRRNDVLVRFGDGELRVYRTMLGRPFLTSTPHLTLGKGWNQYDVLTSPGDVTGDGLADLIARNASTGELFLYQGTSAGKLAARVRLAGNWSGYKKILGAGDLNGDGRGDLLAQDRSNTLWRYDGTGAGVFKARVKVATGWGASYDAVVGVGDLTGDGRADLVARDTSGVLWRTDGDGKGSIRARARIGAGWQMYKGLF</sequence>
<evidence type="ECO:0000259" key="3">
    <source>
        <dbReference type="Pfam" id="PF13860"/>
    </source>
</evidence>
<dbReference type="SUPFAM" id="SSF69304">
    <property type="entry name" value="Tricorn protease N-terminal domain"/>
    <property type="match status" value="1"/>
</dbReference>
<dbReference type="InterPro" id="IPR025965">
    <property type="entry name" value="FlgD/Vpr_Ig-like"/>
</dbReference>
<keyword evidence="5" id="KW-1185">Reference proteome</keyword>
<gene>
    <name evidence="4" type="ORF">GCM10023336_31230</name>
</gene>
<protein>
    <recommendedName>
        <fullName evidence="3">FlgD/Vpr Ig-like domain-containing protein</fullName>
    </recommendedName>
</protein>
<evidence type="ECO:0000313" key="4">
    <source>
        <dbReference type="EMBL" id="GAA5057392.1"/>
    </source>
</evidence>
<evidence type="ECO:0000256" key="2">
    <source>
        <dbReference type="SAM" id="SignalP"/>
    </source>
</evidence>
<dbReference type="SUPFAM" id="SSF69318">
    <property type="entry name" value="Integrin alpha N-terminal domain"/>
    <property type="match status" value="1"/>
</dbReference>
<feature type="signal peptide" evidence="2">
    <location>
        <begin position="1"/>
        <end position="21"/>
    </location>
</feature>
<accession>A0ABP9KI36</accession>
<dbReference type="Proteomes" id="UP001500124">
    <property type="component" value="Unassembled WGS sequence"/>
</dbReference>
<dbReference type="PANTHER" id="PTHR46580">
    <property type="entry name" value="SENSOR KINASE-RELATED"/>
    <property type="match status" value="1"/>
</dbReference>
<feature type="chain" id="PRO_5045982641" description="FlgD/Vpr Ig-like domain-containing protein" evidence="2">
    <location>
        <begin position="22"/>
        <end position="1045"/>
    </location>
</feature>
<name>A0ABP9KI36_9ACTN</name>
<proteinExistence type="predicted"/>
<evidence type="ECO:0000313" key="5">
    <source>
        <dbReference type="Proteomes" id="UP001500124"/>
    </source>
</evidence>
<dbReference type="Gene3D" id="2.130.10.130">
    <property type="entry name" value="Integrin alpha, N-terminal"/>
    <property type="match status" value="1"/>
</dbReference>
<dbReference type="InterPro" id="IPR028994">
    <property type="entry name" value="Integrin_alpha_N"/>
</dbReference>
<dbReference type="PANTHER" id="PTHR46580:SF4">
    <property type="entry name" value="ATP_GTP-BINDING PROTEIN"/>
    <property type="match status" value="1"/>
</dbReference>
<dbReference type="RefSeq" id="WP_345668858.1">
    <property type="nucleotide sequence ID" value="NZ_BAABKC010000044.1"/>
</dbReference>
<dbReference type="EMBL" id="BAABKC010000044">
    <property type="protein sequence ID" value="GAA5057392.1"/>
    <property type="molecule type" value="Genomic_DNA"/>
</dbReference>
<dbReference type="Gene3D" id="2.60.40.4070">
    <property type="match status" value="1"/>
</dbReference>
<dbReference type="Pfam" id="PF13517">
    <property type="entry name" value="FG-GAP_3"/>
    <property type="match status" value="1"/>
</dbReference>